<dbReference type="AlphaFoldDB" id="I3X6H3"/>
<accession>I3X6H3</accession>
<dbReference type="eggNOG" id="COG2963">
    <property type="taxonomic scope" value="Bacteria"/>
</dbReference>
<dbReference type="STRING" id="1185652.USDA257_c29080"/>
<dbReference type="KEGG" id="sfd:USDA257_c29080"/>
<sequence>MGIPHGAHCEERLQVTRCGITVRIRGEPPCWEVRRTGCSVYMDVNIDSVRTVDLTIEKRPQVSRMEIVDSGRRRRFSNEAKLAIVAESYSAPRQVTATARRHGITRFQLNDWRKAAREGRLGNGRGSEGFIPALLVPEPGMPVVAPTNSSTAQSGLMEVVSANGRRVIVGRDVDVEALLRILRGLEALR</sequence>
<reference evidence="1 2" key="1">
    <citation type="journal article" date="2012" name="J. Bacteriol.">
        <title>Complete genome sequence of the broad-host-range strain Sinorhizobium fredii USDA257.</title>
        <authorList>
            <person name="Schuldes J."/>
            <person name="Rodriguez Orbegoso M."/>
            <person name="Schmeisser C."/>
            <person name="Krishnan H.B."/>
            <person name="Daniel R."/>
            <person name="Streit W.R."/>
        </authorList>
    </citation>
    <scope>NUCLEOTIDE SEQUENCE [LARGE SCALE GENOMIC DNA]</scope>
    <source>
        <strain evidence="1 2">USDA 257</strain>
    </source>
</reference>
<dbReference type="GO" id="GO:0043565">
    <property type="term" value="F:sequence-specific DNA binding"/>
    <property type="evidence" value="ECO:0007669"/>
    <property type="project" value="InterPro"/>
</dbReference>
<organism evidence="1 2">
    <name type="scientific">Sinorhizobium fredii (strain USDA 257)</name>
    <dbReference type="NCBI Taxonomy" id="1185652"/>
    <lineage>
        <taxon>Bacteria</taxon>
        <taxon>Pseudomonadati</taxon>
        <taxon>Pseudomonadota</taxon>
        <taxon>Alphaproteobacteria</taxon>
        <taxon>Hyphomicrobiales</taxon>
        <taxon>Rhizobiaceae</taxon>
        <taxon>Sinorhizobium/Ensifer group</taxon>
        <taxon>Sinorhizobium</taxon>
    </lineage>
</organism>
<dbReference type="Proteomes" id="UP000006180">
    <property type="component" value="Chromosome"/>
</dbReference>
<dbReference type="EMBL" id="CP003563">
    <property type="protein sequence ID" value="AFL51479.1"/>
    <property type="molecule type" value="Genomic_DNA"/>
</dbReference>
<dbReference type="SUPFAM" id="SSF48295">
    <property type="entry name" value="TrpR-like"/>
    <property type="match status" value="1"/>
</dbReference>
<dbReference type="InterPro" id="IPR010921">
    <property type="entry name" value="Trp_repressor/repl_initiator"/>
</dbReference>
<proteinExistence type="predicted"/>
<name>I3X6H3_SINF2</name>
<dbReference type="GO" id="GO:0004803">
    <property type="term" value="F:transposase activity"/>
    <property type="evidence" value="ECO:0007669"/>
    <property type="project" value="InterPro"/>
</dbReference>
<dbReference type="NCBIfam" id="NF047595">
    <property type="entry name" value="IS66_ISRel24_TnpA"/>
    <property type="match status" value="1"/>
</dbReference>
<evidence type="ECO:0000313" key="2">
    <source>
        <dbReference type="Proteomes" id="UP000006180"/>
    </source>
</evidence>
<dbReference type="Pfam" id="PF01527">
    <property type="entry name" value="HTH_Tnp_1"/>
    <property type="match status" value="1"/>
</dbReference>
<dbReference type="InterPro" id="IPR002514">
    <property type="entry name" value="Transposase_8"/>
</dbReference>
<dbReference type="GO" id="GO:0006313">
    <property type="term" value="P:DNA transposition"/>
    <property type="evidence" value="ECO:0007669"/>
    <property type="project" value="InterPro"/>
</dbReference>
<protein>
    <submittedName>
        <fullName evidence="1">Uncharacterized protein y4hN</fullName>
    </submittedName>
</protein>
<dbReference type="HOGENOM" id="CLU_113764_1_0_5"/>
<dbReference type="PANTHER" id="PTHR37936:SF3">
    <property type="entry name" value="TRANSPOSASE INSC FOR INSERTION ELEMENT IS2A-RELATED"/>
    <property type="match status" value="1"/>
</dbReference>
<gene>
    <name evidence="1" type="ORF">USDA257_c29080</name>
</gene>
<dbReference type="PANTHER" id="PTHR37936">
    <property type="entry name" value="TRANSPOSASE INSC FOR INSERTION ELEMENT IS2A-RELATED"/>
    <property type="match status" value="1"/>
</dbReference>
<evidence type="ECO:0000313" key="1">
    <source>
        <dbReference type="EMBL" id="AFL51479.1"/>
    </source>
</evidence>
<dbReference type="PATRIC" id="fig|1185652.3.peg.3018"/>